<organism evidence="1 2">
    <name type="scientific">Shinella kummerowiae</name>
    <dbReference type="NCBI Taxonomy" id="417745"/>
    <lineage>
        <taxon>Bacteria</taxon>
        <taxon>Pseudomonadati</taxon>
        <taxon>Pseudomonadota</taxon>
        <taxon>Alphaproteobacteria</taxon>
        <taxon>Hyphomicrobiales</taxon>
        <taxon>Rhizobiaceae</taxon>
        <taxon>Shinella</taxon>
    </lineage>
</organism>
<sequence>MTSPQEALQKARELISDPKRWTQEAYARDTDGVDNVNCGSDHIPEDSVCFCSIGAIAKAYGCNISAAECSTAFKLLEAGLDDEVGVYNDSHTHAEVLAAFDLAIARASSSEEKP</sequence>
<comment type="caution">
    <text evidence="1">The sequence shown here is derived from an EMBL/GenBank/DDBJ whole genome shotgun (WGS) entry which is preliminary data.</text>
</comment>
<evidence type="ECO:0000313" key="2">
    <source>
        <dbReference type="Proteomes" id="UP000435802"/>
    </source>
</evidence>
<dbReference type="EMBL" id="WUMK01000004">
    <property type="protein sequence ID" value="MXN46085.1"/>
    <property type="molecule type" value="Genomic_DNA"/>
</dbReference>
<dbReference type="Pfam" id="PF19698">
    <property type="entry name" value="DUF6197"/>
    <property type="match status" value="1"/>
</dbReference>
<dbReference type="RefSeq" id="WP_160859632.1">
    <property type="nucleotide sequence ID" value="NZ_WUMK01000004.1"/>
</dbReference>
<reference evidence="1 2" key="1">
    <citation type="submission" date="2019-12" db="EMBL/GenBank/DDBJ databases">
        <title>Shinella kummerowiae sp. nov., a symbiotic bacterium isolated from root nodules of the herbal legume Kummerowia stipulacea.</title>
        <authorList>
            <person name="Gao J."/>
        </authorList>
    </citation>
    <scope>NUCLEOTIDE SEQUENCE [LARGE SCALE GENOMIC DNA]</scope>
    <source>
        <strain evidence="1 2">CCBAU 25048</strain>
    </source>
</reference>
<dbReference type="OrthoDB" id="7585537at2"/>
<proteinExistence type="predicted"/>
<name>A0A6N8SAI6_9HYPH</name>
<dbReference type="InterPro" id="IPR045677">
    <property type="entry name" value="DUF6197"/>
</dbReference>
<accession>A0A6N8SAI6</accession>
<dbReference type="AlphaFoldDB" id="A0A6N8SAI6"/>
<evidence type="ECO:0000313" key="1">
    <source>
        <dbReference type="EMBL" id="MXN46085.1"/>
    </source>
</evidence>
<gene>
    <name evidence="1" type="ORF">GR138_12880</name>
</gene>
<keyword evidence="2" id="KW-1185">Reference proteome</keyword>
<dbReference type="Proteomes" id="UP000435802">
    <property type="component" value="Unassembled WGS sequence"/>
</dbReference>
<protein>
    <submittedName>
        <fullName evidence="1">Uncharacterized protein</fullName>
    </submittedName>
</protein>